<dbReference type="CDD" id="cd00833">
    <property type="entry name" value="PKS"/>
    <property type="match status" value="2"/>
</dbReference>
<dbReference type="InterPro" id="IPR050091">
    <property type="entry name" value="PKS_NRPS_Biosynth_Enz"/>
</dbReference>
<name>A0ABQ3XTH9_9ACTN</name>
<feature type="domain" description="Ketosynthase family 3 (KS3)" evidence="9">
    <location>
        <begin position="35"/>
        <end position="459"/>
    </location>
</feature>
<evidence type="ECO:0000313" key="10">
    <source>
        <dbReference type="EMBL" id="GID61827.1"/>
    </source>
</evidence>
<feature type="domain" description="Ketosynthase family 3 (KS3)" evidence="9">
    <location>
        <begin position="1482"/>
        <end position="1905"/>
    </location>
</feature>
<dbReference type="InterPro" id="IPR057326">
    <property type="entry name" value="KR_dom"/>
</dbReference>
<evidence type="ECO:0000256" key="1">
    <source>
        <dbReference type="ARBA" id="ARBA00001957"/>
    </source>
</evidence>
<evidence type="ECO:0000256" key="3">
    <source>
        <dbReference type="ARBA" id="ARBA00022553"/>
    </source>
</evidence>
<gene>
    <name evidence="10" type="ORF">Aco03nite_102310</name>
</gene>
<keyword evidence="3" id="KW-0597">Phosphoprotein</keyword>
<comment type="caution">
    <text evidence="10">The sequence shown here is derived from an EMBL/GenBank/DDBJ whole genome shotgun (WGS) entry which is preliminary data.</text>
</comment>
<dbReference type="Pfam" id="PF16197">
    <property type="entry name" value="KAsynt_C_assoc"/>
    <property type="match status" value="2"/>
</dbReference>
<dbReference type="SUPFAM" id="SSF51735">
    <property type="entry name" value="NAD(P)-binding Rossmann-fold domains"/>
    <property type="match status" value="4"/>
</dbReference>
<evidence type="ECO:0000259" key="9">
    <source>
        <dbReference type="PROSITE" id="PS52004"/>
    </source>
</evidence>
<dbReference type="InterPro" id="IPR013968">
    <property type="entry name" value="PKS_KR"/>
</dbReference>
<dbReference type="PROSITE" id="PS00606">
    <property type="entry name" value="KS3_1"/>
    <property type="match status" value="2"/>
</dbReference>
<evidence type="ECO:0000256" key="4">
    <source>
        <dbReference type="ARBA" id="ARBA00022679"/>
    </source>
</evidence>
<dbReference type="InterPro" id="IPR001227">
    <property type="entry name" value="Ac_transferase_dom_sf"/>
</dbReference>
<dbReference type="SUPFAM" id="SSF52151">
    <property type="entry name" value="FabD/lysophospholipase-like"/>
    <property type="match status" value="2"/>
</dbReference>
<dbReference type="InterPro" id="IPR014043">
    <property type="entry name" value="Acyl_transferase_dom"/>
</dbReference>
<evidence type="ECO:0000313" key="11">
    <source>
        <dbReference type="Proteomes" id="UP000612282"/>
    </source>
</evidence>
<dbReference type="Gene3D" id="3.40.366.10">
    <property type="entry name" value="Malonyl-Coenzyme A Acyl Carrier Protein, domain 2"/>
    <property type="match status" value="2"/>
</dbReference>
<dbReference type="InterPro" id="IPR020841">
    <property type="entry name" value="PKS_Beta-ketoAc_synthase_dom"/>
</dbReference>
<comment type="cofactor">
    <cofactor evidence="1">
        <name>pantetheine 4'-phosphate</name>
        <dbReference type="ChEBI" id="CHEBI:47942"/>
    </cofactor>
</comment>
<dbReference type="PANTHER" id="PTHR43775:SF51">
    <property type="entry name" value="INACTIVE PHENOLPHTHIOCEROL SYNTHESIS POLYKETIDE SYNTHASE TYPE I PKS1-RELATED"/>
    <property type="match status" value="1"/>
</dbReference>
<dbReference type="InterPro" id="IPR014031">
    <property type="entry name" value="Ketoacyl_synth_C"/>
</dbReference>
<dbReference type="InterPro" id="IPR018201">
    <property type="entry name" value="Ketoacyl_synth_AS"/>
</dbReference>
<dbReference type="Proteomes" id="UP000612282">
    <property type="component" value="Unassembled WGS sequence"/>
</dbReference>
<dbReference type="InterPro" id="IPR036291">
    <property type="entry name" value="NAD(P)-bd_dom_sf"/>
</dbReference>
<organism evidence="10 11">
    <name type="scientific">Actinoplanes couchii</name>
    <dbReference type="NCBI Taxonomy" id="403638"/>
    <lineage>
        <taxon>Bacteria</taxon>
        <taxon>Bacillati</taxon>
        <taxon>Actinomycetota</taxon>
        <taxon>Actinomycetes</taxon>
        <taxon>Micromonosporales</taxon>
        <taxon>Micromonosporaceae</taxon>
        <taxon>Actinoplanes</taxon>
    </lineage>
</organism>
<dbReference type="RefSeq" id="WP_203810169.1">
    <property type="nucleotide sequence ID" value="NZ_BAAAQE010000033.1"/>
</dbReference>
<keyword evidence="6" id="KW-0511">Multifunctional enzyme</keyword>
<evidence type="ECO:0000256" key="5">
    <source>
        <dbReference type="ARBA" id="ARBA00023194"/>
    </source>
</evidence>
<dbReference type="SMART" id="SM01294">
    <property type="entry name" value="PKS_PP_betabranch"/>
    <property type="match status" value="2"/>
</dbReference>
<dbReference type="SMART" id="SM00827">
    <property type="entry name" value="PKS_AT"/>
    <property type="match status" value="2"/>
</dbReference>
<dbReference type="InterPro" id="IPR015083">
    <property type="entry name" value="NorB/c/GfsB-D-like_docking"/>
</dbReference>
<dbReference type="Pfam" id="PF00698">
    <property type="entry name" value="Acyl_transf_1"/>
    <property type="match status" value="2"/>
</dbReference>
<dbReference type="Pfam" id="PF00550">
    <property type="entry name" value="PP-binding"/>
    <property type="match status" value="2"/>
</dbReference>
<dbReference type="EMBL" id="BOMG01000140">
    <property type="protein sequence ID" value="GID61827.1"/>
    <property type="molecule type" value="Genomic_DNA"/>
</dbReference>
<dbReference type="Gene3D" id="1.10.1200.10">
    <property type="entry name" value="ACP-like"/>
    <property type="match status" value="2"/>
</dbReference>
<protein>
    <submittedName>
        <fullName evidence="10">Uncharacterized protein</fullName>
    </submittedName>
</protein>
<dbReference type="Gene3D" id="3.40.50.720">
    <property type="entry name" value="NAD(P)-binding Rossmann-like Domain"/>
    <property type="match status" value="2"/>
</dbReference>
<keyword evidence="11" id="KW-1185">Reference proteome</keyword>
<feature type="domain" description="Carrier" evidence="8">
    <location>
        <begin position="1390"/>
        <end position="1465"/>
    </location>
</feature>
<dbReference type="Pfam" id="PF02801">
    <property type="entry name" value="Ketoacyl-synt_C"/>
    <property type="match status" value="2"/>
</dbReference>
<proteinExistence type="predicted"/>
<keyword evidence="2" id="KW-0596">Phosphopantetheine</keyword>
<dbReference type="Pfam" id="PF08659">
    <property type="entry name" value="KR"/>
    <property type="match status" value="2"/>
</dbReference>
<dbReference type="SMART" id="SM00825">
    <property type="entry name" value="PKS_KS"/>
    <property type="match status" value="2"/>
</dbReference>
<dbReference type="Pfam" id="PF00109">
    <property type="entry name" value="ketoacyl-synt"/>
    <property type="match status" value="2"/>
</dbReference>
<sequence length="3005" mass="312263">MTQHDEQRVIQALRDSLKEADRLRRRNRQLVEQSHEPIAVVGMACRYPGDVWAPEDLWQLVDEGRDAVGGFPGDRGWDLESLYDPDPDRAGTSYTRQGGFLYQAADFDPGFFGISPREALAVDPQQRLLLEISWEALERAGIDPGPLRGAPVGTFVGIMYNDYATRLHRAPDGFEGYVGNGSSASVASGRIAYTFGFEGPAVSVDTACSSSLVAVHLAARALRSGECSLALAGGVTVMSSPAAFVEFSRQRGLAPDGRCKSYADGADGTGWSEGAGMLLLERLSDARRNGHPVLAVIRGSAVNQDGASSGLTAPSGPAQQRVIRAALADARLLPSDVDAVEGHGTGTPLGDPIEAQALLATYGQERDEPLWLGSLKSNLGHTQAAAGVGGLIKMIMAMRYGVLPRTLHLDRPSSQVDWESGRVRLLGEPVPWPGTGRPRRAAVSAFGVSGTNAHVVVEQAPPSEPSEPSEPSGPVPWVPWVVSARSPAALRAQAGRLPSVAGDPVDVAHALLTTRARFEYRAVVLGDTADALRAGVGALAAGRSAAGVVLGRAVAEPRVAFVFPGQGSQWAGMAGELSATSPVFAAALAECGAALAAHVDWDLAEVLGDPDALARVDVVQPALWAVMVSLARMWRSLGVEPAAVAGHSQGEIAAACVAGALSLADGARIVARRSRALLSLAGEGGMVSVALPEHEIGARLASWAGRLSVAAVNGPSSVVVSGAAQALDELRATLDADGVRNRRIEVDYASHSPHVDRVRDEVLAAAEGIRPGPARIPFHSTVLGEPIDGTALDAGYWFRNLREPVRFEPVVRGLLAEGITCLIEVSPHPVVTVGIQEIIDDSPAVPGAIAIGTLRRQEGGRARVLTAAAEAYVHGAGVRWEELLTAAPPSRVDLPTYAFQRERYWLDAPAGPAAPATGAAHEDWSYTIAWRPLAIGAAAPAPGRWLVAGDPAGPLVTRVAAALRAAGLEPHLSAPGEAVPDGLAGALFLAGTAGDDAAAATAALLRELGDSGAGAPLWCVTSGAVSTGPEDPLVNAAQAEVCGVGRVAALEHPRRWGGLIDLPADPDDLAVARLVALLAGAGQHGEDEIAVRDSGALVRRLVRKPLAEAAGWRPRGTVLITGGTGLLGAHLARRLAARGVPHLVLAGLRGPAAPGAAELAAELTALGTRADVVACDVADREQVAALLDTLPGLTAVVHAAGVLADSMLETLTPERFAAVRGPKVDGARHLDELTADRPLDAFVLFSSVAGSFGAAGQGNYAAANAHLDALARQRRQRGLPGTSIAWGSWGAGMAADVAERLRTRGFPALDPDLALDLLDRAMAADETYLVVTHVEWDRAAPVFTMARPSPLIREIQEARRALDGARATGDAGSSALAARLEQVPGKGRERVVLELVRAEAAVVLGHAGAAAIEADRAFRELGFDSLAAVELRNRLSAATGLGLPATLVFDHPSARTLARHLLGRVTNADGAVAVTAATARADEPIAIVGMGCRYPGGVRTPEEFWQLLAEGGDAITPFPADRGWNLAQLYDPDPDRAGRTYAREGGFLHDAGDFDPAFFGISPREALAMDPQQRLVLETSWEAVERAGIDPATLRGSRTGVYVGGMYSFYGAATQPSERLEAHLMTGVFTSVMSGRVSYALGLEGPSLTVDTACSSSLVSLHLAAEALRRGECDLALAGGAAVMASTGGFTGLSRQGVLAADGRCKPFAAAADGMGMSEGAGMLLVERLSDARRHGHPVLALIRGSAVNQDGASNGLTAPNGPSQERVIRQAWAGSGVTGDDIDVVEAHGTGTRLGDPIEGQALLASYGRDRDRPLWLGSVKSNIGHTAAAAGVAGVMKLVLALRHGTLPRTLHVDSPTPYVDWESSAVALLTAEQPWQRGERTRRGAVSSFGISGTNAHVIIEEPPHDAPAAAARVVPPVVPLVLSARSEPALDESIERMRARFTADPGLHPVDAGYSLVHGRSTFAHRAVLFGEGDGDEAEAVRGVAAGDSRPVFVFPGQGAEWPAMGRELLATAPAFRAEAEACDAALRVFTGWSVLEVLTGESELPLDRVDVKQPALFTMMVSLAALWRSYGVEPAAVVGHSQGEIAAAYVAGGLTLAAAARIVALRSLAWLELTGRGGMASLLLPAEEAAACLTRWGDRLSVAAVNGPASCAVAGDPRACDELVAECAAEGIRARRIPGVDTAGHSAQVDVLRDRLLADLAPVAPRAGSVPLYSTVTGAELDLTTMDSRYWYRNIRETVDFQGAMRSLDAAGFSTYVEVSAHPLLTMSIQENLDAAPGRPEREPVIVSTLRRDSGGLRRFLTSAAQAYVQGVDVDWAVLYAGTGARRADLPTYPFQRRRYWLETPVAGADEPVSWRYTVAWPAIAGRAAPRDAWLAVVPEGLGEHPVLAALTGAGATVTTVECSGADREKLALRLRTAAGAAPATGVLSLLGLGDSPELSAEGAAAGATATLTLVQALGDAAVSAPLWCLTSGAVSTGPADPVRDPAAAQVWGLGRTAALEHPDRWGGLIDLPEVLDEAVLARMLSVLGGPEDQVAVRGAGAHGCRLEPAGPAGDRVWQPSGTVLVTGGAGALGGHLARWLARKGAPHIVLASRHASAAPGLPALAEEVRQLGSRVTVADCDMADRAALARLLAAVPADAPLTAVLHAAAVIDDARLGELTAARLAPVFAAKVAAVRNLHELTADLSLDAFVLFSAAGGTFGSTGQAGYTAANAYLDAFARQRRAAGRPATSVAWGAWGGGSLDGRDQVEVRLRSRGVRAMNPETALELLDRAVGGDETFLLVADIDWDRFAGGLAALRPMPMLTGVPAARRALAGAEAEDGAADRDASAALRERLAALTGPEREDALLDLVRATLAAVLGFPSPDGLAVDEPLASFGLDSIMAVELRNRLGRATGLRLPVSLVFDHPTGRAVARRLHDELAPDTGPDGAAGPATALLDQLENRLPAIAASVPARRAVTGRLQTMLARLTGDAEETATGDLTAASDEELINFIGKELGIS</sequence>
<keyword evidence="4" id="KW-0808">Transferase</keyword>
<accession>A0ABQ3XTH9</accession>
<keyword evidence="7" id="KW-0012">Acyltransferase</keyword>
<dbReference type="PROSITE" id="PS52004">
    <property type="entry name" value="KS3_2"/>
    <property type="match status" value="2"/>
</dbReference>
<dbReference type="InterPro" id="IPR009081">
    <property type="entry name" value="PP-bd_ACP"/>
</dbReference>
<dbReference type="InterPro" id="IPR016035">
    <property type="entry name" value="Acyl_Trfase/lysoPLipase"/>
</dbReference>
<dbReference type="SUPFAM" id="SSF47336">
    <property type="entry name" value="ACP-like"/>
    <property type="match status" value="2"/>
</dbReference>
<dbReference type="InterPro" id="IPR016036">
    <property type="entry name" value="Malonyl_transacylase_ACP-bd"/>
</dbReference>
<dbReference type="InterPro" id="IPR014030">
    <property type="entry name" value="Ketoacyl_synth_N"/>
</dbReference>
<dbReference type="InterPro" id="IPR006162">
    <property type="entry name" value="Ppantetheine_attach_site"/>
</dbReference>
<dbReference type="PROSITE" id="PS50075">
    <property type="entry name" value="CARRIER"/>
    <property type="match status" value="2"/>
</dbReference>
<dbReference type="InterPro" id="IPR032821">
    <property type="entry name" value="PKS_assoc"/>
</dbReference>
<dbReference type="SMART" id="SM00822">
    <property type="entry name" value="PKS_KR"/>
    <property type="match status" value="2"/>
</dbReference>
<evidence type="ECO:0000256" key="7">
    <source>
        <dbReference type="ARBA" id="ARBA00023315"/>
    </source>
</evidence>
<evidence type="ECO:0000256" key="2">
    <source>
        <dbReference type="ARBA" id="ARBA00022450"/>
    </source>
</evidence>
<dbReference type="PROSITE" id="PS00012">
    <property type="entry name" value="PHOSPHOPANTETHEINE"/>
    <property type="match status" value="2"/>
</dbReference>
<dbReference type="InterPro" id="IPR016039">
    <property type="entry name" value="Thiolase-like"/>
</dbReference>
<evidence type="ECO:0000256" key="6">
    <source>
        <dbReference type="ARBA" id="ARBA00023268"/>
    </source>
</evidence>
<dbReference type="PANTHER" id="PTHR43775">
    <property type="entry name" value="FATTY ACID SYNTHASE"/>
    <property type="match status" value="1"/>
</dbReference>
<dbReference type="CDD" id="cd08952">
    <property type="entry name" value="KR_1_SDR_x"/>
    <property type="match status" value="2"/>
</dbReference>
<dbReference type="SUPFAM" id="SSF55048">
    <property type="entry name" value="Probable ACP-binding domain of malonyl-CoA ACP transacylase"/>
    <property type="match status" value="2"/>
</dbReference>
<dbReference type="InterPro" id="IPR020806">
    <property type="entry name" value="PKS_PP-bd"/>
</dbReference>
<dbReference type="SUPFAM" id="SSF53901">
    <property type="entry name" value="Thiolase-like"/>
    <property type="match status" value="2"/>
</dbReference>
<dbReference type="Gene3D" id="3.30.70.3290">
    <property type="match status" value="2"/>
</dbReference>
<reference evidence="10 11" key="1">
    <citation type="submission" date="2021-01" db="EMBL/GenBank/DDBJ databases">
        <title>Whole genome shotgun sequence of Actinoplanes couchii NBRC 106145.</title>
        <authorList>
            <person name="Komaki H."/>
            <person name="Tamura T."/>
        </authorList>
    </citation>
    <scope>NUCLEOTIDE SEQUENCE [LARGE SCALE GENOMIC DNA]</scope>
    <source>
        <strain evidence="10 11">NBRC 106145</strain>
    </source>
</reference>
<dbReference type="SMART" id="SM00823">
    <property type="entry name" value="PKS_PP"/>
    <property type="match status" value="2"/>
</dbReference>
<evidence type="ECO:0000259" key="8">
    <source>
        <dbReference type="PROSITE" id="PS50075"/>
    </source>
</evidence>
<dbReference type="InterPro" id="IPR036736">
    <property type="entry name" value="ACP-like_sf"/>
</dbReference>
<dbReference type="Gene3D" id="3.40.47.10">
    <property type="match status" value="2"/>
</dbReference>
<keyword evidence="5" id="KW-0045">Antibiotic biosynthesis</keyword>
<feature type="domain" description="Carrier" evidence="8">
    <location>
        <begin position="2851"/>
        <end position="2926"/>
    </location>
</feature>
<dbReference type="Pfam" id="PF08990">
    <property type="entry name" value="Docking"/>
    <property type="match status" value="1"/>
</dbReference>